<dbReference type="RefSeq" id="WP_224082330.1">
    <property type="nucleotide sequence ID" value="NZ_CAJZAI010000018.1"/>
</dbReference>
<gene>
    <name evidence="1" type="ORF">LMG23992_04876</name>
</gene>
<comment type="caution">
    <text evidence="1">The sequence shown here is derived from an EMBL/GenBank/DDBJ whole genome shotgun (WGS) entry which is preliminary data.</text>
</comment>
<proteinExistence type="predicted"/>
<accession>A0ABN7ZDA9</accession>
<sequence>MRFNTKVQVLGMKSSKGSMDNGQAYDSTKAYIVIPLDTSKGNAKGMAAEEVTIGTSAKFAEYEKLPFPFVADADMEIVSNGKTSKKIVHSLVPVPNQKGA</sequence>
<name>A0ABN7ZDA9_9BURK</name>
<keyword evidence="2" id="KW-1185">Reference proteome</keyword>
<dbReference type="Proteomes" id="UP000727654">
    <property type="component" value="Unassembled WGS sequence"/>
</dbReference>
<evidence type="ECO:0000313" key="1">
    <source>
        <dbReference type="EMBL" id="CAG9182985.1"/>
    </source>
</evidence>
<dbReference type="EMBL" id="CAJZAI010000018">
    <property type="protein sequence ID" value="CAG9182985.1"/>
    <property type="molecule type" value="Genomic_DNA"/>
</dbReference>
<protein>
    <submittedName>
        <fullName evidence="1">Uncharacterized protein</fullName>
    </submittedName>
</protein>
<evidence type="ECO:0000313" key="2">
    <source>
        <dbReference type="Proteomes" id="UP000727654"/>
    </source>
</evidence>
<organism evidence="1 2">
    <name type="scientific">Cupriavidus laharis</name>
    <dbReference type="NCBI Taxonomy" id="151654"/>
    <lineage>
        <taxon>Bacteria</taxon>
        <taxon>Pseudomonadati</taxon>
        <taxon>Pseudomonadota</taxon>
        <taxon>Betaproteobacteria</taxon>
        <taxon>Burkholderiales</taxon>
        <taxon>Burkholderiaceae</taxon>
        <taxon>Cupriavidus</taxon>
    </lineage>
</organism>
<reference evidence="1 2" key="1">
    <citation type="submission" date="2021-08" db="EMBL/GenBank/DDBJ databases">
        <authorList>
            <person name="Peeters C."/>
        </authorList>
    </citation>
    <scope>NUCLEOTIDE SEQUENCE [LARGE SCALE GENOMIC DNA]</scope>
    <source>
        <strain evidence="1 2">LMG 23992</strain>
    </source>
</reference>